<dbReference type="GO" id="GO:0061630">
    <property type="term" value="F:ubiquitin protein ligase activity"/>
    <property type="evidence" value="ECO:0007669"/>
    <property type="project" value="UniProtKB-EC"/>
</dbReference>
<evidence type="ECO:0000313" key="12">
    <source>
        <dbReference type="Proteomes" id="UP000541444"/>
    </source>
</evidence>
<sequence>MASAGNPRGGTTPVHLYFCYQCNRTVTIAPSSSTTTSSDLVCPDCNGGFLEEYDEPPPPNPSSIFPSSGFSSSSSSSPSPGILFSTSSGSTGPTGFHNQHNPDLSDFFSAIFGGSTGATGQRFAGSTGPSGPTGFSDSEAFNPLEFLENYLQTLRMGEADIELILENSPFSIGGGGGGDGRGFRPLSANVGDYFIGPGFEQLIQQLAENDPNRYGTPPASKTAVEALPNITISQELLGSDEAQCAVCKDSFELGETAKQMPCKHIYHSDCILPWLELHNSCPVCRYELPTDDQDYESNQARSSEVDVSSTGVGQENTETSRRFRVSLPWPLNSVFGSSAETSENNNSGGNSNSGNRGNPGFGSETREEDLD</sequence>
<dbReference type="AlphaFoldDB" id="A0A7J7MEK4"/>
<evidence type="ECO:0000259" key="10">
    <source>
        <dbReference type="PROSITE" id="PS50089"/>
    </source>
</evidence>
<dbReference type="Proteomes" id="UP000541444">
    <property type="component" value="Unassembled WGS sequence"/>
</dbReference>
<gene>
    <name evidence="11" type="ORF">GIB67_003515</name>
</gene>
<evidence type="ECO:0000256" key="8">
    <source>
        <dbReference type="PROSITE-ProRule" id="PRU00175"/>
    </source>
</evidence>
<organism evidence="11 12">
    <name type="scientific">Kingdonia uniflora</name>
    <dbReference type="NCBI Taxonomy" id="39325"/>
    <lineage>
        <taxon>Eukaryota</taxon>
        <taxon>Viridiplantae</taxon>
        <taxon>Streptophyta</taxon>
        <taxon>Embryophyta</taxon>
        <taxon>Tracheophyta</taxon>
        <taxon>Spermatophyta</taxon>
        <taxon>Magnoliopsida</taxon>
        <taxon>Ranunculales</taxon>
        <taxon>Circaeasteraceae</taxon>
        <taxon>Kingdonia</taxon>
    </lineage>
</organism>
<feature type="compositionally biased region" description="Low complexity" evidence="9">
    <location>
        <begin position="125"/>
        <end position="134"/>
    </location>
</feature>
<dbReference type="InterPro" id="IPR001841">
    <property type="entry name" value="Znf_RING"/>
</dbReference>
<dbReference type="SMART" id="SM00184">
    <property type="entry name" value="RING"/>
    <property type="match status" value="1"/>
</dbReference>
<dbReference type="InterPro" id="IPR013083">
    <property type="entry name" value="Znf_RING/FYVE/PHD"/>
</dbReference>
<feature type="compositionally biased region" description="Low complexity" evidence="9">
    <location>
        <begin position="62"/>
        <end position="95"/>
    </location>
</feature>
<protein>
    <recommendedName>
        <fullName evidence="2">RING-type E3 ubiquitin transferase</fullName>
        <ecNumber evidence="2">2.3.2.27</ecNumber>
    </recommendedName>
</protein>
<dbReference type="Gene3D" id="3.30.40.10">
    <property type="entry name" value="Zinc/RING finger domain, C3HC4 (zinc finger)"/>
    <property type="match status" value="1"/>
</dbReference>
<dbReference type="GO" id="GO:0016567">
    <property type="term" value="P:protein ubiquitination"/>
    <property type="evidence" value="ECO:0007669"/>
    <property type="project" value="TreeGrafter"/>
</dbReference>
<accession>A0A7J7MEK4</accession>
<dbReference type="SUPFAM" id="SSF57850">
    <property type="entry name" value="RING/U-box"/>
    <property type="match status" value="1"/>
</dbReference>
<evidence type="ECO:0000256" key="3">
    <source>
        <dbReference type="ARBA" id="ARBA00022679"/>
    </source>
</evidence>
<evidence type="ECO:0000256" key="6">
    <source>
        <dbReference type="ARBA" id="ARBA00022786"/>
    </source>
</evidence>
<evidence type="ECO:0000256" key="2">
    <source>
        <dbReference type="ARBA" id="ARBA00012483"/>
    </source>
</evidence>
<feature type="region of interest" description="Disordered" evidence="9">
    <location>
        <begin position="119"/>
        <end position="138"/>
    </location>
</feature>
<dbReference type="Pfam" id="PF14369">
    <property type="entry name" value="Zn_ribbon_19"/>
    <property type="match status" value="1"/>
</dbReference>
<keyword evidence="12" id="KW-1185">Reference proteome</keyword>
<dbReference type="GO" id="GO:0005737">
    <property type="term" value="C:cytoplasm"/>
    <property type="evidence" value="ECO:0007669"/>
    <property type="project" value="TreeGrafter"/>
</dbReference>
<dbReference type="PANTHER" id="PTHR15710">
    <property type="entry name" value="E3 UBIQUITIN-PROTEIN LIGASE PRAJA"/>
    <property type="match status" value="1"/>
</dbReference>
<proteinExistence type="predicted"/>
<dbReference type="GO" id="GO:0008270">
    <property type="term" value="F:zinc ion binding"/>
    <property type="evidence" value="ECO:0007669"/>
    <property type="project" value="UniProtKB-KW"/>
</dbReference>
<keyword evidence="3" id="KW-0808">Transferase</keyword>
<comment type="catalytic activity">
    <reaction evidence="1">
        <text>S-ubiquitinyl-[E2 ubiquitin-conjugating enzyme]-L-cysteine + [acceptor protein]-L-lysine = [E2 ubiquitin-conjugating enzyme]-L-cysteine + N(6)-ubiquitinyl-[acceptor protein]-L-lysine.</text>
        <dbReference type="EC" id="2.3.2.27"/>
    </reaction>
</comment>
<dbReference type="CDD" id="cd16667">
    <property type="entry name" value="RING-H2_RNF126-like"/>
    <property type="match status" value="1"/>
</dbReference>
<keyword evidence="6" id="KW-0833">Ubl conjugation pathway</keyword>
<feature type="region of interest" description="Disordered" evidence="9">
    <location>
        <begin position="295"/>
        <end position="371"/>
    </location>
</feature>
<dbReference type="EMBL" id="JACGCM010001564">
    <property type="protein sequence ID" value="KAF6153325.1"/>
    <property type="molecule type" value="Genomic_DNA"/>
</dbReference>
<feature type="domain" description="RING-type" evidence="10">
    <location>
        <begin position="244"/>
        <end position="285"/>
    </location>
</feature>
<keyword evidence="5 8" id="KW-0863">Zinc-finger</keyword>
<keyword evidence="7" id="KW-0862">Zinc</keyword>
<feature type="region of interest" description="Disordered" evidence="9">
    <location>
        <begin position="52"/>
        <end position="99"/>
    </location>
</feature>
<feature type="compositionally biased region" description="Polar residues" evidence="9">
    <location>
        <begin position="296"/>
        <end position="317"/>
    </location>
</feature>
<dbReference type="FunFam" id="3.30.40.10:FF:000022">
    <property type="entry name" value="E3 ubiquitin-protein ligase RING1-like"/>
    <property type="match status" value="1"/>
</dbReference>
<evidence type="ECO:0000256" key="1">
    <source>
        <dbReference type="ARBA" id="ARBA00000900"/>
    </source>
</evidence>
<dbReference type="PROSITE" id="PS50089">
    <property type="entry name" value="ZF_RING_2"/>
    <property type="match status" value="1"/>
</dbReference>
<evidence type="ECO:0000256" key="5">
    <source>
        <dbReference type="ARBA" id="ARBA00022771"/>
    </source>
</evidence>
<evidence type="ECO:0000256" key="9">
    <source>
        <dbReference type="SAM" id="MobiDB-lite"/>
    </source>
</evidence>
<name>A0A7J7MEK4_9MAGN</name>
<dbReference type="InterPro" id="IPR039525">
    <property type="entry name" value="RNF126-like_zinc-ribbon"/>
</dbReference>
<dbReference type="OrthoDB" id="8062037at2759"/>
<feature type="compositionally biased region" description="Low complexity" evidence="9">
    <location>
        <begin position="336"/>
        <end position="363"/>
    </location>
</feature>
<dbReference type="Pfam" id="PF13639">
    <property type="entry name" value="zf-RING_2"/>
    <property type="match status" value="1"/>
</dbReference>
<comment type="caution">
    <text evidence="11">The sequence shown here is derived from an EMBL/GenBank/DDBJ whole genome shotgun (WGS) entry which is preliminary data.</text>
</comment>
<evidence type="ECO:0000256" key="4">
    <source>
        <dbReference type="ARBA" id="ARBA00022723"/>
    </source>
</evidence>
<dbReference type="EC" id="2.3.2.27" evidence="2"/>
<keyword evidence="4" id="KW-0479">Metal-binding</keyword>
<dbReference type="PANTHER" id="PTHR15710:SF202">
    <property type="entry name" value="RING-TYPE E3 UBIQUITIN TRANSFERASE"/>
    <property type="match status" value="1"/>
</dbReference>
<reference evidence="11 12" key="1">
    <citation type="journal article" date="2020" name="IScience">
        <title>Genome Sequencing of the Endangered Kingdonia uniflora (Circaeasteraceae, Ranunculales) Reveals Potential Mechanisms of Evolutionary Specialization.</title>
        <authorList>
            <person name="Sun Y."/>
            <person name="Deng T."/>
            <person name="Zhang A."/>
            <person name="Moore M.J."/>
            <person name="Landis J.B."/>
            <person name="Lin N."/>
            <person name="Zhang H."/>
            <person name="Zhang X."/>
            <person name="Huang J."/>
            <person name="Zhang X."/>
            <person name="Sun H."/>
            <person name="Wang H."/>
        </authorList>
    </citation>
    <scope>NUCLEOTIDE SEQUENCE [LARGE SCALE GENOMIC DNA]</scope>
    <source>
        <strain evidence="11">TB1705</strain>
        <tissue evidence="11">Leaf</tissue>
    </source>
</reference>
<evidence type="ECO:0000256" key="7">
    <source>
        <dbReference type="ARBA" id="ARBA00022833"/>
    </source>
</evidence>
<evidence type="ECO:0000313" key="11">
    <source>
        <dbReference type="EMBL" id="KAF6153325.1"/>
    </source>
</evidence>